<dbReference type="Pfam" id="PF01753">
    <property type="entry name" value="zf-MYND"/>
    <property type="match status" value="1"/>
</dbReference>
<dbReference type="InterPro" id="IPR002893">
    <property type="entry name" value="Znf_MYND"/>
</dbReference>
<dbReference type="EMBL" id="CAWYQH010000130">
    <property type="protein sequence ID" value="CAK8692209.1"/>
    <property type="molecule type" value="Genomic_DNA"/>
</dbReference>
<reference evidence="6 7" key="1">
    <citation type="submission" date="2024-02" db="EMBL/GenBank/DDBJ databases">
        <authorList>
            <person name="Daric V."/>
            <person name="Darras S."/>
        </authorList>
    </citation>
    <scope>NUCLEOTIDE SEQUENCE [LARGE SCALE GENOMIC DNA]</scope>
</reference>
<evidence type="ECO:0000256" key="2">
    <source>
        <dbReference type="ARBA" id="ARBA00022771"/>
    </source>
</evidence>
<dbReference type="Gene3D" id="6.10.140.2220">
    <property type="match status" value="1"/>
</dbReference>
<evidence type="ECO:0000313" key="7">
    <source>
        <dbReference type="Proteomes" id="UP001642483"/>
    </source>
</evidence>
<dbReference type="Proteomes" id="UP001642483">
    <property type="component" value="Unassembled WGS sequence"/>
</dbReference>
<evidence type="ECO:0000256" key="4">
    <source>
        <dbReference type="PROSITE-ProRule" id="PRU00134"/>
    </source>
</evidence>
<dbReference type="InterPro" id="IPR007320">
    <property type="entry name" value="PDCD2_C"/>
</dbReference>
<dbReference type="PROSITE" id="PS01360">
    <property type="entry name" value="ZF_MYND_1"/>
    <property type="match status" value="1"/>
</dbReference>
<keyword evidence="7" id="KW-1185">Reference proteome</keyword>
<dbReference type="PROSITE" id="PS50865">
    <property type="entry name" value="ZF_MYND_2"/>
    <property type="match status" value="1"/>
</dbReference>
<accession>A0ABP0GN13</accession>
<dbReference type="SUPFAM" id="SSF144232">
    <property type="entry name" value="HIT/MYND zinc finger-like"/>
    <property type="match status" value="1"/>
</dbReference>
<dbReference type="PANTHER" id="PTHR12298:SF4">
    <property type="entry name" value="PROGRAMMED CELL DEATH PROTEIN 2"/>
    <property type="match status" value="1"/>
</dbReference>
<proteinExistence type="predicted"/>
<dbReference type="PANTHER" id="PTHR12298">
    <property type="entry name" value="PCDC2 PROGRAMMED CELL DEATH PROTEIN 2 -RELATED"/>
    <property type="match status" value="1"/>
</dbReference>
<evidence type="ECO:0000313" key="6">
    <source>
        <dbReference type="EMBL" id="CAK8692209.1"/>
    </source>
</evidence>
<evidence type="ECO:0000256" key="3">
    <source>
        <dbReference type="ARBA" id="ARBA00022833"/>
    </source>
</evidence>
<keyword evidence="3" id="KW-0862">Zinc</keyword>
<protein>
    <recommendedName>
        <fullName evidence="5">MYND-type domain-containing protein</fullName>
    </recommendedName>
</protein>
<name>A0ABP0GN13_CLALP</name>
<sequence>MDNTVESSVDLGFIEKCSDLCRLNRCYFPSKLGGKPAWLDPKHIPSVEDFICQSCLKQMVFLLQIYAPDGNNDKAFHRTIYVFCCKTGSCYKHGDNQPIKVLRCNLPRKNDFYSYNPPDYDNLSSSEDRGNIASLCHVCGLAGTKTCSQCKVINYCGKEHQRIDWKFHKPFCVESDTELHKKPGKERTYLFSENEIIIEAEEDFQDEDKNVESNAKSKTAAASLFDENDLQEFAGMCKEDKQFLKFQRRISHEPEQIIRYDRRGKPLWCSDNFIPQASNIPPCLCGSERVYEFQIMPYLLSHLNVDTTVEDETIDWGTIAIYTCSKSCSPDVSNDKLSYIPEFAWKQTYS</sequence>
<evidence type="ECO:0000259" key="5">
    <source>
        <dbReference type="PROSITE" id="PS50865"/>
    </source>
</evidence>
<evidence type="ECO:0000256" key="1">
    <source>
        <dbReference type="ARBA" id="ARBA00022723"/>
    </source>
</evidence>
<keyword evidence="1" id="KW-0479">Metal-binding</keyword>
<comment type="caution">
    <text evidence="6">The sequence shown here is derived from an EMBL/GenBank/DDBJ whole genome shotgun (WGS) entry which is preliminary data.</text>
</comment>
<organism evidence="6 7">
    <name type="scientific">Clavelina lepadiformis</name>
    <name type="common">Light-bulb sea squirt</name>
    <name type="synonym">Ascidia lepadiformis</name>
    <dbReference type="NCBI Taxonomy" id="159417"/>
    <lineage>
        <taxon>Eukaryota</taxon>
        <taxon>Metazoa</taxon>
        <taxon>Chordata</taxon>
        <taxon>Tunicata</taxon>
        <taxon>Ascidiacea</taxon>
        <taxon>Aplousobranchia</taxon>
        <taxon>Clavelinidae</taxon>
        <taxon>Clavelina</taxon>
    </lineage>
</organism>
<dbReference type="Pfam" id="PF04194">
    <property type="entry name" value="PDCD2_C"/>
    <property type="match status" value="1"/>
</dbReference>
<keyword evidence="2 4" id="KW-0863">Zinc-finger</keyword>
<feature type="domain" description="MYND-type" evidence="5">
    <location>
        <begin position="136"/>
        <end position="172"/>
    </location>
</feature>
<gene>
    <name evidence="6" type="ORF">CVLEPA_LOCUS24942</name>
</gene>